<keyword evidence="5" id="KW-1185">Reference proteome</keyword>
<evidence type="ECO:0000313" key="5">
    <source>
        <dbReference type="Proteomes" id="UP000447434"/>
    </source>
</evidence>
<keyword evidence="2" id="KW-0539">Nucleus</keyword>
<dbReference type="SMART" id="SM00979">
    <property type="entry name" value="TIFY"/>
    <property type="match status" value="1"/>
</dbReference>
<feature type="compositionally biased region" description="Polar residues" evidence="3">
    <location>
        <begin position="211"/>
        <end position="222"/>
    </location>
</feature>
<dbReference type="PROSITE" id="PS51320">
    <property type="entry name" value="TIFY"/>
    <property type="match status" value="1"/>
</dbReference>
<evidence type="ECO:0000256" key="1">
    <source>
        <dbReference type="ARBA" id="ARBA00008614"/>
    </source>
</evidence>
<reference evidence="5" key="1">
    <citation type="journal article" date="2020" name="Nat. Commun.">
        <title>Genome sequence of the cluster root forming white lupin.</title>
        <authorList>
            <person name="Hufnagel B."/>
            <person name="Marques A."/>
            <person name="Soriano A."/>
            <person name="Marques L."/>
            <person name="Divol F."/>
            <person name="Doumas P."/>
            <person name="Sallet E."/>
            <person name="Mancinotti D."/>
            <person name="Carrere S."/>
            <person name="Marande W."/>
            <person name="Arribat S."/>
            <person name="Keller J."/>
            <person name="Huneau C."/>
            <person name="Blein T."/>
            <person name="Aime D."/>
            <person name="Laguerre M."/>
            <person name="Taylor J."/>
            <person name="Schubert V."/>
            <person name="Nelson M."/>
            <person name="Geu-Flores F."/>
            <person name="Crespi M."/>
            <person name="Gallardo-Guerrero K."/>
            <person name="Delaux P.-M."/>
            <person name="Salse J."/>
            <person name="Berges H."/>
            <person name="Guyot R."/>
            <person name="Gouzy J."/>
            <person name="Peret B."/>
        </authorList>
    </citation>
    <scope>NUCLEOTIDE SEQUENCE [LARGE SCALE GENOMIC DNA]</scope>
    <source>
        <strain evidence="5">cv. Amiga</strain>
    </source>
</reference>
<comment type="subcellular location">
    <subcellularLocation>
        <location evidence="2">Nucleus</location>
    </subcellularLocation>
</comment>
<organism evidence="4 5">
    <name type="scientific">Lupinus albus</name>
    <name type="common">White lupine</name>
    <name type="synonym">Lupinus termis</name>
    <dbReference type="NCBI Taxonomy" id="3870"/>
    <lineage>
        <taxon>Eukaryota</taxon>
        <taxon>Viridiplantae</taxon>
        <taxon>Streptophyta</taxon>
        <taxon>Embryophyta</taxon>
        <taxon>Tracheophyta</taxon>
        <taxon>Spermatophyta</taxon>
        <taxon>Magnoliopsida</taxon>
        <taxon>eudicotyledons</taxon>
        <taxon>Gunneridae</taxon>
        <taxon>Pentapetalae</taxon>
        <taxon>rosids</taxon>
        <taxon>fabids</taxon>
        <taxon>Fabales</taxon>
        <taxon>Fabaceae</taxon>
        <taxon>Papilionoideae</taxon>
        <taxon>50 kb inversion clade</taxon>
        <taxon>genistoids sensu lato</taxon>
        <taxon>core genistoids</taxon>
        <taxon>Genisteae</taxon>
        <taxon>Lupinus</taxon>
    </lineage>
</organism>
<proteinExistence type="inferred from homology"/>
<accession>A0A6A4NS96</accession>
<evidence type="ECO:0000256" key="2">
    <source>
        <dbReference type="RuleBase" id="RU369065"/>
    </source>
</evidence>
<dbReference type="InterPro" id="IPR010399">
    <property type="entry name" value="Tify_dom"/>
</dbReference>
<comment type="domain">
    <text evidence="2">The jas domain is required for interaction with COI1.</text>
</comment>
<gene>
    <name evidence="4" type="ORF">Lalb_Chr18g0044941</name>
</gene>
<comment type="caution">
    <text evidence="4">The sequence shown here is derived from an EMBL/GenBank/DDBJ whole genome shotgun (WGS) entry which is preliminary data.</text>
</comment>
<dbReference type="GO" id="GO:0005634">
    <property type="term" value="C:nucleus"/>
    <property type="evidence" value="ECO:0007669"/>
    <property type="project" value="UniProtKB-SubCell"/>
</dbReference>
<dbReference type="EMBL" id="WOCE01000018">
    <property type="protein sequence ID" value="KAE9593615.1"/>
    <property type="molecule type" value="Genomic_DNA"/>
</dbReference>
<dbReference type="PANTHER" id="PTHR33077">
    <property type="entry name" value="PROTEIN TIFY 4A-RELATED-RELATED"/>
    <property type="match status" value="1"/>
</dbReference>
<dbReference type="Proteomes" id="UP000447434">
    <property type="component" value="Chromosome 18"/>
</dbReference>
<dbReference type="GO" id="GO:0031347">
    <property type="term" value="P:regulation of defense response"/>
    <property type="evidence" value="ECO:0007669"/>
    <property type="project" value="UniProtKB-UniRule"/>
</dbReference>
<feature type="compositionally biased region" description="Polar residues" evidence="3">
    <location>
        <begin position="194"/>
        <end position="203"/>
    </location>
</feature>
<dbReference type="InterPro" id="IPR018467">
    <property type="entry name" value="CCT_CS"/>
</dbReference>
<dbReference type="GO" id="GO:2000022">
    <property type="term" value="P:regulation of jasmonic acid mediated signaling pathway"/>
    <property type="evidence" value="ECO:0007669"/>
    <property type="project" value="UniProtKB-UniRule"/>
</dbReference>
<keyword evidence="2" id="KW-1184">Jasmonic acid signaling pathway</keyword>
<sequence length="222" mass="24941">MSTFSYANGSKKSKFSHTCNLLSQFLKDKHSSSSLGLGIMSTKMESKATNSTMDLLTNLQSSRQKDASNLELFPSFMENPCINESNLRSFTPETSQLTIFYAGKVLVIDAFPEKKATEVIELANNLASNQSSSNKNPPCATIATENLNIIKVSKTNTSQLRQVFCSNMRIPRRGSLLKFLEKRKERVIARRPYQMNNPKQEGNNAKHYSEDQYSSTSFDLNL</sequence>
<dbReference type="OrthoDB" id="1937734at2759"/>
<dbReference type="PANTHER" id="PTHR33077:SF52">
    <property type="entry name" value="PROTEIN TIFY 11D"/>
    <property type="match status" value="1"/>
</dbReference>
<comment type="function">
    <text evidence="2">Repressor of jasmonate responses.</text>
</comment>
<dbReference type="Pfam" id="PF06200">
    <property type="entry name" value="tify"/>
    <property type="match status" value="1"/>
</dbReference>
<dbReference type="Pfam" id="PF09425">
    <property type="entry name" value="Jas_motif"/>
    <property type="match status" value="1"/>
</dbReference>
<protein>
    <recommendedName>
        <fullName evidence="2">Protein TIFY</fullName>
    </recommendedName>
    <alternativeName>
        <fullName evidence="2">Jasmonate ZIM domain-containing protein</fullName>
    </alternativeName>
</protein>
<evidence type="ECO:0000313" key="4">
    <source>
        <dbReference type="EMBL" id="KAE9593615.1"/>
    </source>
</evidence>
<comment type="similarity">
    <text evidence="1 2">Belongs to the TIFY/JAZ family.</text>
</comment>
<name>A0A6A4NS96_LUPAL</name>
<dbReference type="InterPro" id="IPR040390">
    <property type="entry name" value="TIFY/JAZ"/>
</dbReference>
<feature type="region of interest" description="Disordered" evidence="3">
    <location>
        <begin position="190"/>
        <end position="222"/>
    </location>
</feature>
<dbReference type="AlphaFoldDB" id="A0A6A4NS96"/>
<dbReference type="GO" id="GO:0009611">
    <property type="term" value="P:response to wounding"/>
    <property type="evidence" value="ECO:0007669"/>
    <property type="project" value="UniProtKB-UniRule"/>
</dbReference>
<evidence type="ECO:0000256" key="3">
    <source>
        <dbReference type="SAM" id="MobiDB-lite"/>
    </source>
</evidence>